<reference evidence="3" key="1">
    <citation type="journal article" date="2020" name="Fungal Divers.">
        <title>Resolving the Mortierellaceae phylogeny through synthesis of multi-gene phylogenetics and phylogenomics.</title>
        <authorList>
            <person name="Vandepol N."/>
            <person name="Liber J."/>
            <person name="Desiro A."/>
            <person name="Na H."/>
            <person name="Kennedy M."/>
            <person name="Barry K."/>
            <person name="Grigoriev I.V."/>
            <person name="Miller A.N."/>
            <person name="O'Donnell K."/>
            <person name="Stajich J.E."/>
            <person name="Bonito G."/>
        </authorList>
    </citation>
    <scope>NUCLEOTIDE SEQUENCE</scope>
    <source>
        <strain evidence="3">KOD1015</strain>
    </source>
</reference>
<dbReference type="PANTHER" id="PTHR12771">
    <property type="entry name" value="ENGULFMENT AND CELL MOTILITY"/>
    <property type="match status" value="1"/>
</dbReference>
<dbReference type="OrthoDB" id="67155at2759"/>
<feature type="domain" description="ELMO" evidence="2">
    <location>
        <begin position="346"/>
        <end position="500"/>
    </location>
</feature>
<feature type="compositionally biased region" description="Basic residues" evidence="1">
    <location>
        <begin position="525"/>
        <end position="539"/>
    </location>
</feature>
<evidence type="ECO:0000256" key="1">
    <source>
        <dbReference type="SAM" id="MobiDB-lite"/>
    </source>
</evidence>
<evidence type="ECO:0000313" key="4">
    <source>
        <dbReference type="Proteomes" id="UP000780801"/>
    </source>
</evidence>
<dbReference type="PROSITE" id="PS51335">
    <property type="entry name" value="ELMO"/>
    <property type="match status" value="1"/>
</dbReference>
<dbReference type="InterPro" id="IPR006816">
    <property type="entry name" value="ELMO_dom"/>
</dbReference>
<dbReference type="Pfam" id="PF04727">
    <property type="entry name" value="ELMO_CED12"/>
    <property type="match status" value="1"/>
</dbReference>
<name>A0A9P6FV11_9FUNG</name>
<feature type="region of interest" description="Disordered" evidence="1">
    <location>
        <begin position="89"/>
        <end position="155"/>
    </location>
</feature>
<feature type="compositionally biased region" description="Polar residues" evidence="1">
    <location>
        <begin position="99"/>
        <end position="130"/>
    </location>
</feature>
<evidence type="ECO:0000313" key="3">
    <source>
        <dbReference type="EMBL" id="KAF9581716.1"/>
    </source>
</evidence>
<sequence length="559" mass="62688">MSDQGPPGNINPHTAQRTIITSVRFHVQQWVNLVLYNSIYQNLILLYLYRIFKLIYGFFDRSTELSRICASSSPLDQLIFLHDIPPSNEHASNSHHRSTVITGTSNGRISTDSVSSRASTNSNANGSAISEKQKLLTQRQRTSSSAGTTAGSLTESSLSVSTAVELHPSTNALTSIQGDSASTLVSSTVATTTTTTTTTTTNNHHVHSTEHDSDDASSSTSPGSSSSSPDAARQGKSRQISAHDVQTKFDMRQRRAVAGMVYRIDRCVLFSKQLTVERRELEAPECDLTQITHQILQKKRFPVLGSPTSSAAKKLQYALSRIASTHQLAGEINQRVHTKFDTTNVVHERKLLLLWDMLCPDEKLESRYTKQWIEIGFQGKDPATDFRGMGMLGLDDLVYYVKHYPISSKHALECSHDEVSWYSFAIVGINITAFAVQILRTRQLQYYLFLFGTERSVYHELYCYLFHCFNSYWTTLEPRPSIMDFERLFAEFKATIEKQLMKRRPLMLKYDTKEVVIPGQQQRSVHAHGHGHGHGHGNKHSGLSSGKAEAIELETRKTK</sequence>
<feature type="compositionally biased region" description="Low complexity" evidence="1">
    <location>
        <begin position="193"/>
        <end position="203"/>
    </location>
</feature>
<feature type="region of interest" description="Disordered" evidence="1">
    <location>
        <begin position="193"/>
        <end position="247"/>
    </location>
</feature>
<comment type="caution">
    <text evidence="3">The sequence shown here is derived from an EMBL/GenBank/DDBJ whole genome shotgun (WGS) entry which is preliminary data.</text>
</comment>
<evidence type="ECO:0000259" key="2">
    <source>
        <dbReference type="PROSITE" id="PS51335"/>
    </source>
</evidence>
<dbReference type="GO" id="GO:0005096">
    <property type="term" value="F:GTPase activator activity"/>
    <property type="evidence" value="ECO:0007669"/>
    <property type="project" value="TreeGrafter"/>
</dbReference>
<protein>
    <recommendedName>
        <fullName evidence="2">ELMO domain-containing protein</fullName>
    </recommendedName>
</protein>
<dbReference type="PANTHER" id="PTHR12771:SF51">
    <property type="entry name" value="LD01482P"/>
    <property type="match status" value="1"/>
</dbReference>
<feature type="compositionally biased region" description="Basic and acidic residues" evidence="1">
    <location>
        <begin position="549"/>
        <end position="559"/>
    </location>
</feature>
<dbReference type="EMBL" id="JAABOA010001353">
    <property type="protein sequence ID" value="KAF9581716.1"/>
    <property type="molecule type" value="Genomic_DNA"/>
</dbReference>
<accession>A0A9P6FV11</accession>
<dbReference type="Proteomes" id="UP000780801">
    <property type="component" value="Unassembled WGS sequence"/>
</dbReference>
<keyword evidence="4" id="KW-1185">Reference proteome</keyword>
<proteinExistence type="predicted"/>
<organism evidence="3 4">
    <name type="scientific">Lunasporangiospora selenospora</name>
    <dbReference type="NCBI Taxonomy" id="979761"/>
    <lineage>
        <taxon>Eukaryota</taxon>
        <taxon>Fungi</taxon>
        <taxon>Fungi incertae sedis</taxon>
        <taxon>Mucoromycota</taxon>
        <taxon>Mortierellomycotina</taxon>
        <taxon>Mortierellomycetes</taxon>
        <taxon>Mortierellales</taxon>
        <taxon>Mortierellaceae</taxon>
        <taxon>Lunasporangiospora</taxon>
    </lineage>
</organism>
<feature type="region of interest" description="Disordered" evidence="1">
    <location>
        <begin position="522"/>
        <end position="559"/>
    </location>
</feature>
<dbReference type="AlphaFoldDB" id="A0A9P6FV11"/>
<feature type="compositionally biased region" description="Low complexity" evidence="1">
    <location>
        <begin position="216"/>
        <end position="231"/>
    </location>
</feature>
<dbReference type="InterPro" id="IPR050868">
    <property type="entry name" value="ELMO_domain-containing"/>
</dbReference>
<feature type="compositionally biased region" description="Low complexity" evidence="1">
    <location>
        <begin position="137"/>
        <end position="155"/>
    </location>
</feature>
<gene>
    <name evidence="3" type="ORF">BGW38_001165</name>
</gene>